<organism evidence="1 2">
    <name type="scientific">Helicocarpus griseus UAMH5409</name>
    <dbReference type="NCBI Taxonomy" id="1447875"/>
    <lineage>
        <taxon>Eukaryota</taxon>
        <taxon>Fungi</taxon>
        <taxon>Dikarya</taxon>
        <taxon>Ascomycota</taxon>
        <taxon>Pezizomycotina</taxon>
        <taxon>Eurotiomycetes</taxon>
        <taxon>Eurotiomycetidae</taxon>
        <taxon>Onygenales</taxon>
        <taxon>Ajellomycetaceae</taxon>
        <taxon>Helicocarpus</taxon>
    </lineage>
</organism>
<comment type="caution">
    <text evidence="1">The sequence shown here is derived from an EMBL/GenBank/DDBJ whole genome shotgun (WGS) entry which is preliminary data.</text>
</comment>
<name>A0A2B7W8F7_9EURO</name>
<dbReference type="Proteomes" id="UP000223968">
    <property type="component" value="Unassembled WGS sequence"/>
</dbReference>
<dbReference type="AlphaFoldDB" id="A0A2B7W8F7"/>
<protein>
    <submittedName>
        <fullName evidence="1">Uncharacterized protein</fullName>
    </submittedName>
</protein>
<keyword evidence="2" id="KW-1185">Reference proteome</keyword>
<accession>A0A2B7W8F7</accession>
<reference evidence="1 2" key="1">
    <citation type="submission" date="2017-10" db="EMBL/GenBank/DDBJ databases">
        <title>Comparative genomics in systemic dimorphic fungi from Ajellomycetaceae.</title>
        <authorList>
            <person name="Munoz J.F."/>
            <person name="Mcewen J.G."/>
            <person name="Clay O.K."/>
            <person name="Cuomo C.A."/>
        </authorList>
    </citation>
    <scope>NUCLEOTIDE SEQUENCE [LARGE SCALE GENOMIC DNA]</scope>
    <source>
        <strain evidence="1 2">UAMH5409</strain>
    </source>
</reference>
<sequence>MTSTLLDPNRLDSRCLLYLAKKIEFEFAVIPIGNLKTEEKSRIAGVMKREGFTSINFHFEWNRHTRSKDDKFIHIALANMVKSPGDYTVELTLQVSRDRKEFSPENDPEGVVDAYDVFDMGIYRFYVEDGQPGRSTQ</sequence>
<evidence type="ECO:0000313" key="1">
    <source>
        <dbReference type="EMBL" id="PGG95813.1"/>
    </source>
</evidence>
<evidence type="ECO:0000313" key="2">
    <source>
        <dbReference type="Proteomes" id="UP000223968"/>
    </source>
</evidence>
<dbReference type="EMBL" id="PDNB01000310">
    <property type="protein sequence ID" value="PGG95813.1"/>
    <property type="molecule type" value="Genomic_DNA"/>
</dbReference>
<gene>
    <name evidence="1" type="ORF">AJ79_09850</name>
</gene>
<proteinExistence type="predicted"/>